<evidence type="ECO:0000256" key="1">
    <source>
        <dbReference type="ARBA" id="ARBA00022723"/>
    </source>
</evidence>
<feature type="compositionally biased region" description="Low complexity" evidence="4">
    <location>
        <begin position="79"/>
        <end position="88"/>
    </location>
</feature>
<feature type="domain" description="EF-hand" evidence="5">
    <location>
        <begin position="127"/>
        <end position="162"/>
    </location>
</feature>
<feature type="domain" description="EF-hand" evidence="5">
    <location>
        <begin position="163"/>
        <end position="198"/>
    </location>
</feature>
<feature type="domain" description="EF-hand" evidence="5">
    <location>
        <begin position="206"/>
        <end position="241"/>
    </location>
</feature>
<reference evidence="6 7" key="1">
    <citation type="submission" date="2024-09" db="EMBL/GenBank/DDBJ databases">
        <title>Chromosome-scale assembly of Riccia sorocarpa.</title>
        <authorList>
            <person name="Paukszto L."/>
        </authorList>
    </citation>
    <scope>NUCLEOTIDE SEQUENCE [LARGE SCALE GENOMIC DNA]</scope>
    <source>
        <strain evidence="6">LP-2024</strain>
        <tissue evidence="6">Aerial parts of the thallus</tissue>
    </source>
</reference>
<dbReference type="AlphaFoldDB" id="A0ABD3HYZ8"/>
<dbReference type="InterPro" id="IPR039647">
    <property type="entry name" value="EF_hand_pair_protein_CML-like"/>
</dbReference>
<dbReference type="CDD" id="cd15898">
    <property type="entry name" value="EFh_PI-PLC"/>
    <property type="match status" value="1"/>
</dbReference>
<evidence type="ECO:0000259" key="5">
    <source>
        <dbReference type="PROSITE" id="PS50222"/>
    </source>
</evidence>
<comment type="caution">
    <text evidence="6">The sequence shown here is derived from an EMBL/GenBank/DDBJ whole genome shotgun (WGS) entry which is preliminary data.</text>
</comment>
<sequence length="300" mass="32858">MRIATVARVLFPKYRKTKAPSKHDNPFAEYFSDDASLPQNSRSESPPSSSPSNSYPSDNEMSPLSSASVFSSASSVVSSARSSSSSSPPNSPRPVNIPPAAWHSRMITNAKQTDTPKGALVDHILDLENDKLTETFRIIDSNGDGKISEEELGAMWKRLGEKISRKELRLMIQEADKNGDGVLDLEEFIKFFSGMVVHPEIDDPIQHADDIRLAFDLSAFAHDGLISAAELQTLMRKIRGKKVSAADCAAMIRFLDSDGDGLITFTEFQKLMTSTIFSSNPSVTSKIYYLYSGGRDPPSG</sequence>
<dbReference type="FunFam" id="1.10.238.10:FF:000178">
    <property type="entry name" value="Calmodulin-2 A"/>
    <property type="match status" value="1"/>
</dbReference>
<dbReference type="InterPro" id="IPR002048">
    <property type="entry name" value="EF_hand_dom"/>
</dbReference>
<dbReference type="PANTHER" id="PTHR10891">
    <property type="entry name" value="EF-HAND CALCIUM-BINDING DOMAIN CONTAINING PROTEIN"/>
    <property type="match status" value="1"/>
</dbReference>
<dbReference type="Proteomes" id="UP001633002">
    <property type="component" value="Unassembled WGS sequence"/>
</dbReference>
<feature type="region of interest" description="Disordered" evidence="4">
    <location>
        <begin position="12"/>
        <end position="66"/>
    </location>
</feature>
<evidence type="ECO:0000256" key="4">
    <source>
        <dbReference type="SAM" id="MobiDB-lite"/>
    </source>
</evidence>
<accession>A0ABD3HYZ8</accession>
<keyword evidence="7" id="KW-1185">Reference proteome</keyword>
<dbReference type="InterPro" id="IPR011992">
    <property type="entry name" value="EF-hand-dom_pair"/>
</dbReference>
<dbReference type="PROSITE" id="PS00018">
    <property type="entry name" value="EF_HAND_1"/>
    <property type="match status" value="3"/>
</dbReference>
<feature type="region of interest" description="Disordered" evidence="4">
    <location>
        <begin position="79"/>
        <end position="99"/>
    </location>
</feature>
<gene>
    <name evidence="6" type="ORF">R1sor_010764</name>
</gene>
<keyword evidence="1" id="KW-0479">Metal-binding</keyword>
<dbReference type="SUPFAM" id="SSF47473">
    <property type="entry name" value="EF-hand"/>
    <property type="match status" value="1"/>
</dbReference>
<keyword evidence="2" id="KW-0677">Repeat</keyword>
<dbReference type="EMBL" id="JBJQOH010000002">
    <property type="protein sequence ID" value="KAL3696688.1"/>
    <property type="molecule type" value="Genomic_DNA"/>
</dbReference>
<dbReference type="SMART" id="SM00054">
    <property type="entry name" value="EFh"/>
    <property type="match status" value="4"/>
</dbReference>
<evidence type="ECO:0000313" key="6">
    <source>
        <dbReference type="EMBL" id="KAL3696688.1"/>
    </source>
</evidence>
<proteinExistence type="predicted"/>
<dbReference type="InterPro" id="IPR018247">
    <property type="entry name" value="EF_Hand_1_Ca_BS"/>
</dbReference>
<dbReference type="GO" id="GO:0046872">
    <property type="term" value="F:metal ion binding"/>
    <property type="evidence" value="ECO:0007669"/>
    <property type="project" value="UniProtKB-KW"/>
</dbReference>
<feature type="domain" description="EF-hand" evidence="5">
    <location>
        <begin position="243"/>
        <end position="278"/>
    </location>
</feature>
<name>A0ABD3HYZ8_9MARC</name>
<protein>
    <recommendedName>
        <fullName evidence="5">EF-hand domain-containing protein</fullName>
    </recommendedName>
</protein>
<dbReference type="Gene3D" id="1.10.238.10">
    <property type="entry name" value="EF-hand"/>
    <property type="match status" value="2"/>
</dbReference>
<evidence type="ECO:0000256" key="2">
    <source>
        <dbReference type="ARBA" id="ARBA00022737"/>
    </source>
</evidence>
<organism evidence="6 7">
    <name type="scientific">Riccia sorocarpa</name>
    <dbReference type="NCBI Taxonomy" id="122646"/>
    <lineage>
        <taxon>Eukaryota</taxon>
        <taxon>Viridiplantae</taxon>
        <taxon>Streptophyta</taxon>
        <taxon>Embryophyta</taxon>
        <taxon>Marchantiophyta</taxon>
        <taxon>Marchantiopsida</taxon>
        <taxon>Marchantiidae</taxon>
        <taxon>Marchantiales</taxon>
        <taxon>Ricciaceae</taxon>
        <taxon>Riccia</taxon>
    </lineage>
</organism>
<feature type="compositionally biased region" description="Low complexity" evidence="4">
    <location>
        <begin position="41"/>
        <end position="66"/>
    </location>
</feature>
<dbReference type="GO" id="GO:0043226">
    <property type="term" value="C:organelle"/>
    <property type="evidence" value="ECO:0007669"/>
    <property type="project" value="UniProtKB-ARBA"/>
</dbReference>
<keyword evidence="3" id="KW-0106">Calcium</keyword>
<dbReference type="PROSITE" id="PS50222">
    <property type="entry name" value="EF_HAND_2"/>
    <property type="match status" value="4"/>
</dbReference>
<dbReference type="Pfam" id="PF13499">
    <property type="entry name" value="EF-hand_7"/>
    <property type="match status" value="2"/>
</dbReference>
<evidence type="ECO:0000313" key="7">
    <source>
        <dbReference type="Proteomes" id="UP001633002"/>
    </source>
</evidence>
<evidence type="ECO:0000256" key="3">
    <source>
        <dbReference type="ARBA" id="ARBA00022837"/>
    </source>
</evidence>